<dbReference type="InterPro" id="IPR036052">
    <property type="entry name" value="TrpB-like_PALP_sf"/>
</dbReference>
<accession>A0A444ZNI2</accession>
<dbReference type="PANTHER" id="PTHR45748">
    <property type="entry name" value="1-PHOSPHATIDYLINOSITOL 3-PHOSPHATE 5-KINASE-RELATED"/>
    <property type="match status" value="1"/>
</dbReference>
<dbReference type="Proteomes" id="UP000289738">
    <property type="component" value="Chromosome B04"/>
</dbReference>
<proteinExistence type="predicted"/>
<dbReference type="GO" id="GO:0000285">
    <property type="term" value="F:1-phosphatidylinositol-3-phosphate 5-kinase activity"/>
    <property type="evidence" value="ECO:0007669"/>
    <property type="project" value="TreeGrafter"/>
</dbReference>
<dbReference type="PANTHER" id="PTHR45748:SF7">
    <property type="entry name" value="1-PHOSPHATIDYLINOSITOL 3-PHOSPHATE 5-KINASE-RELATED"/>
    <property type="match status" value="1"/>
</dbReference>
<comment type="caution">
    <text evidence="1">The sequence shown here is derived from an EMBL/GenBank/DDBJ whole genome shotgun (WGS) entry which is preliminary data.</text>
</comment>
<dbReference type="EMBL" id="SDMP01000014">
    <property type="protein sequence ID" value="RYR15672.1"/>
    <property type="molecule type" value="Genomic_DNA"/>
</dbReference>
<keyword evidence="2" id="KW-1185">Reference proteome</keyword>
<organism evidence="1 2">
    <name type="scientific">Arachis hypogaea</name>
    <name type="common">Peanut</name>
    <dbReference type="NCBI Taxonomy" id="3818"/>
    <lineage>
        <taxon>Eukaryota</taxon>
        <taxon>Viridiplantae</taxon>
        <taxon>Streptophyta</taxon>
        <taxon>Embryophyta</taxon>
        <taxon>Tracheophyta</taxon>
        <taxon>Spermatophyta</taxon>
        <taxon>Magnoliopsida</taxon>
        <taxon>eudicotyledons</taxon>
        <taxon>Gunneridae</taxon>
        <taxon>Pentapetalae</taxon>
        <taxon>rosids</taxon>
        <taxon>fabids</taxon>
        <taxon>Fabales</taxon>
        <taxon>Fabaceae</taxon>
        <taxon>Papilionoideae</taxon>
        <taxon>50 kb inversion clade</taxon>
        <taxon>dalbergioids sensu lato</taxon>
        <taxon>Dalbergieae</taxon>
        <taxon>Pterocarpus clade</taxon>
        <taxon>Arachis</taxon>
    </lineage>
</organism>
<evidence type="ECO:0000313" key="1">
    <source>
        <dbReference type="EMBL" id="RYR15672.1"/>
    </source>
</evidence>
<dbReference type="Gene3D" id="3.40.50.1100">
    <property type="match status" value="1"/>
</dbReference>
<gene>
    <name evidence="1" type="ORF">Ahy_B04g072575</name>
</gene>
<protein>
    <recommendedName>
        <fullName evidence="3">Tryptophan synthase beta chain-like PALP domain-containing protein</fullName>
    </recommendedName>
</protein>
<evidence type="ECO:0000313" key="2">
    <source>
        <dbReference type="Proteomes" id="UP000289738"/>
    </source>
</evidence>
<dbReference type="GO" id="GO:0046854">
    <property type="term" value="P:phosphatidylinositol phosphate biosynthetic process"/>
    <property type="evidence" value="ECO:0007669"/>
    <property type="project" value="TreeGrafter"/>
</dbReference>
<dbReference type="GO" id="GO:0010008">
    <property type="term" value="C:endosome membrane"/>
    <property type="evidence" value="ECO:0007669"/>
    <property type="project" value="TreeGrafter"/>
</dbReference>
<dbReference type="SUPFAM" id="SSF53686">
    <property type="entry name" value="Tryptophan synthase beta subunit-like PLP-dependent enzymes"/>
    <property type="match status" value="1"/>
</dbReference>
<dbReference type="STRING" id="3818.A0A444ZNI2"/>
<name>A0A444ZNI2_ARAHY</name>
<evidence type="ECO:0008006" key="3">
    <source>
        <dbReference type="Google" id="ProtNLM"/>
    </source>
</evidence>
<dbReference type="AlphaFoldDB" id="A0A444ZNI2"/>
<sequence>MPPIATHLLAGVTAANNVVDVAFNELCDLVVPSLSLPIEKWKGSEGKVDMLVCGIGTGGTITGAGKYLKEKNSNIKISSEEAIETAKQLMLKEGLFNNGILWLPPEPEDAEDERETFFVDEDDEDNDGNGNAIGEWGYLCNSNSFGSGEHRHKDRTSEEQKKVMKNVVDGPFRALVAQLLQVKNLPVEDNGENVWMEIITSLSWEAATLLKPDTNKSGGMEPTGNVKVKCMSTIFEN</sequence>
<reference evidence="1 2" key="1">
    <citation type="submission" date="2019-01" db="EMBL/GenBank/DDBJ databases">
        <title>Sequencing of cultivated peanut Arachis hypogaea provides insights into genome evolution and oil improvement.</title>
        <authorList>
            <person name="Chen X."/>
        </authorList>
    </citation>
    <scope>NUCLEOTIDE SEQUENCE [LARGE SCALE GENOMIC DNA]</scope>
    <source>
        <strain evidence="2">cv. Fuhuasheng</strain>
        <tissue evidence="1">Leaves</tissue>
    </source>
</reference>